<dbReference type="SUPFAM" id="SSF49785">
    <property type="entry name" value="Galactose-binding domain-like"/>
    <property type="match status" value="1"/>
</dbReference>
<keyword evidence="3" id="KW-1185">Reference proteome</keyword>
<evidence type="ECO:0000259" key="1">
    <source>
        <dbReference type="Pfam" id="PF16403"/>
    </source>
</evidence>
<dbReference type="AlphaFoldDB" id="A0AA36JNH0"/>
<dbReference type="Gene3D" id="2.60.120.260">
    <property type="entry name" value="Galactose-binding domain-like"/>
    <property type="match status" value="1"/>
</dbReference>
<dbReference type="InterPro" id="IPR013783">
    <property type="entry name" value="Ig-like_fold"/>
</dbReference>
<proteinExistence type="predicted"/>
<feature type="domain" description="Pesticidal crystal protein Cry22Aa Ig-like" evidence="1">
    <location>
        <begin position="125"/>
        <end position="194"/>
    </location>
</feature>
<comment type="caution">
    <text evidence="2">The sequence shown here is derived from an EMBL/GenBank/DDBJ whole genome shotgun (WGS) entry which is preliminary data.</text>
</comment>
<dbReference type="EMBL" id="CAUJNA010003709">
    <property type="protein sequence ID" value="CAJ1408223.1"/>
    <property type="molecule type" value="Genomic_DNA"/>
</dbReference>
<dbReference type="InterPro" id="IPR008979">
    <property type="entry name" value="Galactose-bd-like_sf"/>
</dbReference>
<organism evidence="2 3">
    <name type="scientific">Effrenium voratum</name>
    <dbReference type="NCBI Taxonomy" id="2562239"/>
    <lineage>
        <taxon>Eukaryota</taxon>
        <taxon>Sar</taxon>
        <taxon>Alveolata</taxon>
        <taxon>Dinophyceae</taxon>
        <taxon>Suessiales</taxon>
        <taxon>Symbiodiniaceae</taxon>
        <taxon>Effrenium</taxon>
    </lineage>
</organism>
<dbReference type="Gene3D" id="2.60.40.10">
    <property type="entry name" value="Immunoglobulins"/>
    <property type="match status" value="1"/>
</dbReference>
<dbReference type="Pfam" id="PF16403">
    <property type="entry name" value="Bact_surface_Ig-like"/>
    <property type="match status" value="1"/>
</dbReference>
<sequence>MSAQGWTGTVTLSSATVATTKEGLFPVTYSCTKDGVESTRSVVVEVRHPIKLAGLSAMIVRQSSGTFSEPGVSCVDRDLVIRSVTSSPASLSLSETGDFFITYSCQDGQSRTSTLVRYVQVAPPIELRGDEVLVLEKDSTWNDPGVQCVDTDNGLLQHSASTTVDMSTAGTTTITYSCTDSSGTALTATRTVIVSSGLPGVDLQGPAEMKILLGETFTDPGVCCRDGHNQVLPFKGILNEAHSSSTGTQSIFYRCTSFAHSETASRIVTVNNEPKIYLTGDAQALSILGSSYTDPGAICTDVEDGLITVWGASGLGSVRQLRVVRVGASGTVTSGVVENIIDGDEASSVSQACESCVEVSSSSYLWLDLGAGKVVHKFALAATVTSATLKVGPTLDVGFSCKTSLTQSLGSATTVECDAPLVGRYVTLSSSSSMKVCELSIWGTVGPAAPARINVSATPDGCTGVDSQNLELAGQDSSGLGVMYSTQAAGSYGEMRTDLGTGPHLKSEAVSGKVPGTEGAEKWHLRDSSGNEVATAPGGFSFLPLEVSHWSVTASGATCTGLVFGLDPEEACAWLFGTASSDGKYLCGDGSECSTEGCCLSLGGLARCPPDAPRMCAAQSCTGETTAARRIVPPSAAIGFASRAA</sequence>
<protein>
    <recommendedName>
        <fullName evidence="1">Pesticidal crystal protein Cry22Aa Ig-like domain-containing protein</fullName>
    </recommendedName>
</protein>
<gene>
    <name evidence="2" type="ORF">EVOR1521_LOCUS29716</name>
</gene>
<accession>A0AA36JNH0</accession>
<reference evidence="2" key="1">
    <citation type="submission" date="2023-08" db="EMBL/GenBank/DDBJ databases">
        <authorList>
            <person name="Chen Y."/>
            <person name="Shah S."/>
            <person name="Dougan E. K."/>
            <person name="Thang M."/>
            <person name="Chan C."/>
        </authorList>
    </citation>
    <scope>NUCLEOTIDE SEQUENCE</scope>
</reference>
<dbReference type="Proteomes" id="UP001178507">
    <property type="component" value="Unassembled WGS sequence"/>
</dbReference>
<evidence type="ECO:0000313" key="3">
    <source>
        <dbReference type="Proteomes" id="UP001178507"/>
    </source>
</evidence>
<evidence type="ECO:0000313" key="2">
    <source>
        <dbReference type="EMBL" id="CAJ1408223.1"/>
    </source>
</evidence>
<dbReference type="InterPro" id="IPR032179">
    <property type="entry name" value="Cry22Aa_Ig-like"/>
</dbReference>
<name>A0AA36JNH0_9DINO</name>